<dbReference type="AlphaFoldDB" id="A0AAD6GEC3"/>
<keyword evidence="5" id="KW-1185">Reference proteome</keyword>
<keyword evidence="2" id="KW-0812">Transmembrane</keyword>
<dbReference type="PANTHER" id="PTHR40622">
    <property type="match status" value="1"/>
</dbReference>
<sequence>MRLSWSVLLVGAIASSIPLASSHEVHLSYLPASQPVPSVESYLSVEWSMQNGKLFANGDLVFPPSMSMQVHAPRYEGAQKTRIDSETLYYSLEVRPLSSHEVGAPHGIVRVDVEFMDREGHSVTPNTVVLDLLDHPDGNPRITKIRIEPGKSRENQSEHKWQMKFWQTEMGALFKHTEAKATKPSRIEASVQSEPTKSAKSDVADPKTSSVVESTVGYIFSPYFAPSSYSHRTNRHSHGHHDHTFMRLVRPVVLPALLGAVAGLLACLLGFLVGHVIMSMSYRLGLRKHPRHHRRSRTTHVEDGIVPEKAGLLPEIYVTESEV</sequence>
<proteinExistence type="predicted"/>
<feature type="signal peptide" evidence="3">
    <location>
        <begin position="1"/>
        <end position="22"/>
    </location>
</feature>
<feature type="region of interest" description="Disordered" evidence="1">
    <location>
        <begin position="183"/>
        <end position="205"/>
    </location>
</feature>
<evidence type="ECO:0000313" key="5">
    <source>
        <dbReference type="Proteomes" id="UP001220324"/>
    </source>
</evidence>
<dbReference type="EMBL" id="JAQIZZ010000006">
    <property type="protein sequence ID" value="KAJ5538900.1"/>
    <property type="molecule type" value="Genomic_DNA"/>
</dbReference>
<gene>
    <name evidence="4" type="ORF">N7494_008379</name>
</gene>
<reference evidence="4 5" key="1">
    <citation type="journal article" date="2023" name="IMA Fungus">
        <title>Comparative genomic study of the Penicillium genus elucidates a diverse pangenome and 15 lateral gene transfer events.</title>
        <authorList>
            <person name="Petersen C."/>
            <person name="Sorensen T."/>
            <person name="Nielsen M.R."/>
            <person name="Sondergaard T.E."/>
            <person name="Sorensen J.L."/>
            <person name="Fitzpatrick D.A."/>
            <person name="Frisvad J.C."/>
            <person name="Nielsen K.L."/>
        </authorList>
    </citation>
    <scope>NUCLEOTIDE SEQUENCE [LARGE SCALE GENOMIC DNA]</scope>
    <source>
        <strain evidence="4 5">IBT 35679</strain>
    </source>
</reference>
<accession>A0AAD6GEC3</accession>
<comment type="caution">
    <text evidence="4">The sequence shown here is derived from an EMBL/GenBank/DDBJ whole genome shotgun (WGS) entry which is preliminary data.</text>
</comment>
<keyword evidence="2" id="KW-0472">Membrane</keyword>
<keyword evidence="2" id="KW-1133">Transmembrane helix</keyword>
<dbReference type="Proteomes" id="UP001220324">
    <property type="component" value="Unassembled WGS sequence"/>
</dbReference>
<evidence type="ECO:0000256" key="2">
    <source>
        <dbReference type="SAM" id="Phobius"/>
    </source>
</evidence>
<name>A0AAD6GEC3_9EURO</name>
<organism evidence="4 5">
    <name type="scientific">Penicillium frequentans</name>
    <dbReference type="NCBI Taxonomy" id="3151616"/>
    <lineage>
        <taxon>Eukaryota</taxon>
        <taxon>Fungi</taxon>
        <taxon>Dikarya</taxon>
        <taxon>Ascomycota</taxon>
        <taxon>Pezizomycotina</taxon>
        <taxon>Eurotiomycetes</taxon>
        <taxon>Eurotiomycetidae</taxon>
        <taxon>Eurotiales</taxon>
        <taxon>Aspergillaceae</taxon>
        <taxon>Penicillium</taxon>
    </lineage>
</organism>
<feature type="transmembrane region" description="Helical" evidence="2">
    <location>
        <begin position="252"/>
        <end position="278"/>
    </location>
</feature>
<evidence type="ECO:0000256" key="3">
    <source>
        <dbReference type="SAM" id="SignalP"/>
    </source>
</evidence>
<feature type="chain" id="PRO_5042206778" evidence="3">
    <location>
        <begin position="23"/>
        <end position="323"/>
    </location>
</feature>
<evidence type="ECO:0000313" key="4">
    <source>
        <dbReference type="EMBL" id="KAJ5538900.1"/>
    </source>
</evidence>
<dbReference type="PANTHER" id="PTHR40622:SF1">
    <property type="match status" value="1"/>
</dbReference>
<keyword evidence="3" id="KW-0732">Signal</keyword>
<evidence type="ECO:0000256" key="1">
    <source>
        <dbReference type="SAM" id="MobiDB-lite"/>
    </source>
</evidence>
<protein>
    <submittedName>
        <fullName evidence="4">Uncharacterized protein</fullName>
    </submittedName>
</protein>